<dbReference type="EMBL" id="CAKLPZ010000004">
    <property type="protein sequence ID" value="CAH1001997.1"/>
    <property type="molecule type" value="Genomic_DNA"/>
</dbReference>
<keyword evidence="5" id="KW-1185">Reference proteome</keyword>
<dbReference type="Gene3D" id="1.50.10.100">
    <property type="entry name" value="Chondroitin AC/alginate lyase"/>
    <property type="match status" value="1"/>
</dbReference>
<sequence length="616" mass="67921">MRLLYCLFLPLWLAAQPGTAPVVPLDHDFDTVTWTNHLRLTQPSLLLTPERVDTLRSILSEDSTVADYFRGLQHRADALLDVPPLERKLVGRRLLATSREALRRISTLGMVWQMTSKTAYLDRMGSELQAVSEFSDWNPAHFLDVAEMSLAVAIGLDWGGRALPGSVQSVAYDALLNKGLRPAVASTDWWVTTDNNWNQVCHGGAIAAALVLGEREPKLSGQAIARALENLPYALRAYAPDGAYPEGPTYWTYGTSYSVTTIEMLRSALHTDFGLAEAPGFMASAMFRTLSQAPSGDYYNYGDSRADAGTNGAEILAWFAAETQQPAYYQENTLDRVYVANRASTRFSAIAFPWVVRAMQRVGNTPNDDLPLAWSAAGANPISFLRDASEPTFFLAAKGGRASISHGNMDAGSFVFELDGVRWSVDLGIQEYNALEQLGFDLWSDGQDAPRWTLISKNNFNHSTLTVNESLHRVDGYAPLQQTSANSLRIDLSDVFAGQLDAASRSFTKTGPRSLLVSDTLDTSAATESVTWQLMTTANVTLTPYGARLRQGDQWLDVRIEQPAGLQFSVTRLNPPPLSYDMRVSGLQRLELHIPPDLLELQTVLHVRLTGDEPER</sequence>
<dbReference type="InterPro" id="IPR012480">
    <property type="entry name" value="Hepar_II_III_C"/>
</dbReference>
<keyword evidence="2" id="KW-0732">Signal</keyword>
<feature type="domain" description="Heparinase II/III-like C-terminal" evidence="3">
    <location>
        <begin position="396"/>
        <end position="547"/>
    </location>
</feature>
<evidence type="ECO:0000313" key="5">
    <source>
        <dbReference type="Proteomes" id="UP000837803"/>
    </source>
</evidence>
<comment type="subcellular location">
    <subcellularLocation>
        <location evidence="1">Cell envelope</location>
    </subcellularLocation>
</comment>
<dbReference type="PANTHER" id="PTHR38045">
    <property type="entry name" value="CHROMOSOME 1, WHOLE GENOME SHOTGUN SEQUENCE"/>
    <property type="match status" value="1"/>
</dbReference>
<organism evidence="4 5">
    <name type="scientific">Neolewinella maritima</name>
    <dbReference type="NCBI Taxonomy" id="1383882"/>
    <lineage>
        <taxon>Bacteria</taxon>
        <taxon>Pseudomonadati</taxon>
        <taxon>Bacteroidota</taxon>
        <taxon>Saprospiria</taxon>
        <taxon>Saprospirales</taxon>
        <taxon>Lewinellaceae</taxon>
        <taxon>Neolewinella</taxon>
    </lineage>
</organism>
<comment type="caution">
    <text evidence="4">The sequence shown here is derived from an EMBL/GenBank/DDBJ whole genome shotgun (WGS) entry which is preliminary data.</text>
</comment>
<dbReference type="Proteomes" id="UP000837803">
    <property type="component" value="Unassembled WGS sequence"/>
</dbReference>
<gene>
    <name evidence="4" type="ORF">LEM8419_02912</name>
</gene>
<evidence type="ECO:0000259" key="3">
    <source>
        <dbReference type="Pfam" id="PF07940"/>
    </source>
</evidence>
<evidence type="ECO:0000256" key="2">
    <source>
        <dbReference type="SAM" id="SignalP"/>
    </source>
</evidence>
<dbReference type="InterPro" id="IPR008929">
    <property type="entry name" value="Chondroitin_lyas"/>
</dbReference>
<dbReference type="RefSeq" id="WP_238751857.1">
    <property type="nucleotide sequence ID" value="NZ_CAKLPZ010000004.1"/>
</dbReference>
<reference evidence="4" key="1">
    <citation type="submission" date="2021-12" db="EMBL/GenBank/DDBJ databases">
        <authorList>
            <person name="Rodrigo-Torres L."/>
            <person name="Arahal R. D."/>
            <person name="Lucena T."/>
        </authorList>
    </citation>
    <scope>NUCLEOTIDE SEQUENCE</scope>
    <source>
        <strain evidence="4">CECT 8419</strain>
    </source>
</reference>
<dbReference type="Pfam" id="PF07940">
    <property type="entry name" value="Hepar_II_III_C"/>
    <property type="match status" value="1"/>
</dbReference>
<protein>
    <recommendedName>
        <fullName evidence="3">Heparinase II/III-like C-terminal domain-containing protein</fullName>
    </recommendedName>
</protein>
<proteinExistence type="predicted"/>
<accession>A0ABM9B422</accession>
<feature type="chain" id="PRO_5046608140" description="Heparinase II/III-like C-terminal domain-containing protein" evidence="2">
    <location>
        <begin position="21"/>
        <end position="616"/>
    </location>
</feature>
<feature type="signal peptide" evidence="2">
    <location>
        <begin position="1"/>
        <end position="20"/>
    </location>
</feature>
<name>A0ABM9B422_9BACT</name>
<dbReference type="Gene3D" id="2.70.98.70">
    <property type="match status" value="1"/>
</dbReference>
<evidence type="ECO:0000256" key="1">
    <source>
        <dbReference type="ARBA" id="ARBA00004196"/>
    </source>
</evidence>
<evidence type="ECO:0000313" key="4">
    <source>
        <dbReference type="EMBL" id="CAH1001997.1"/>
    </source>
</evidence>
<dbReference type="PANTHER" id="PTHR38045:SF1">
    <property type="entry name" value="HEPARINASE II_III-LIKE PROTEIN"/>
    <property type="match status" value="1"/>
</dbReference>
<dbReference type="SUPFAM" id="SSF48230">
    <property type="entry name" value="Chondroitin AC/alginate lyase"/>
    <property type="match status" value="1"/>
</dbReference>